<proteinExistence type="predicted"/>
<dbReference type="RefSeq" id="WP_157583619.1">
    <property type="nucleotide sequence ID" value="NZ_WPIN01000002.1"/>
</dbReference>
<sequence>MSDSIFNENAGRFLSTKENLSMKEAYRASKLACGHKENDYTRSEFFGLNRITELLKQPGCVGIRVHYANRWEDEDGKPTEPGRGKLNSRALLTGVDSSGRDLLAYAGHGGLKDDAGDGNNSGAVGDGYTCPQHCGNSN</sequence>
<accession>A0A7K1S6H9</accession>
<evidence type="ECO:0000313" key="1">
    <source>
        <dbReference type="EMBL" id="MVM29345.1"/>
    </source>
</evidence>
<comment type="caution">
    <text evidence="1">The sequence shown here is derived from an EMBL/GenBank/DDBJ whole genome shotgun (WGS) entry which is preliminary data.</text>
</comment>
<evidence type="ECO:0000313" key="2">
    <source>
        <dbReference type="Proteomes" id="UP000436006"/>
    </source>
</evidence>
<name>A0A7K1S6H9_9BACT</name>
<dbReference type="Proteomes" id="UP000436006">
    <property type="component" value="Unassembled WGS sequence"/>
</dbReference>
<protein>
    <submittedName>
        <fullName evidence="1">Uncharacterized protein</fullName>
    </submittedName>
</protein>
<reference evidence="1 2" key="1">
    <citation type="submission" date="2019-12" db="EMBL/GenBank/DDBJ databases">
        <title>Spirosoma sp. HMF4905 genome sequencing and assembly.</title>
        <authorList>
            <person name="Kang H."/>
            <person name="Cha I."/>
            <person name="Kim H."/>
            <person name="Joh K."/>
        </authorList>
    </citation>
    <scope>NUCLEOTIDE SEQUENCE [LARGE SCALE GENOMIC DNA]</scope>
    <source>
        <strain evidence="1 2">HMF4905</strain>
    </source>
</reference>
<gene>
    <name evidence="1" type="ORF">GO755_04815</name>
</gene>
<dbReference type="AlphaFoldDB" id="A0A7K1S6H9"/>
<organism evidence="1 2">
    <name type="scientific">Spirosoma arboris</name>
    <dbReference type="NCBI Taxonomy" id="2682092"/>
    <lineage>
        <taxon>Bacteria</taxon>
        <taxon>Pseudomonadati</taxon>
        <taxon>Bacteroidota</taxon>
        <taxon>Cytophagia</taxon>
        <taxon>Cytophagales</taxon>
        <taxon>Cytophagaceae</taxon>
        <taxon>Spirosoma</taxon>
    </lineage>
</organism>
<keyword evidence="2" id="KW-1185">Reference proteome</keyword>
<dbReference type="EMBL" id="WPIN01000002">
    <property type="protein sequence ID" value="MVM29345.1"/>
    <property type="molecule type" value="Genomic_DNA"/>
</dbReference>